<feature type="compositionally biased region" description="Basic and acidic residues" evidence="8">
    <location>
        <begin position="96"/>
        <end position="107"/>
    </location>
</feature>
<dbReference type="Gene3D" id="3.30.200.20">
    <property type="entry name" value="Phosphorylase Kinase, domain 1"/>
    <property type="match status" value="1"/>
</dbReference>
<dbReference type="SUPFAM" id="SSF56112">
    <property type="entry name" value="Protein kinase-like (PK-like)"/>
    <property type="match status" value="1"/>
</dbReference>
<dbReference type="OrthoDB" id="7451790at2759"/>
<keyword evidence="2" id="KW-0808">Transferase</keyword>
<evidence type="ECO:0000256" key="7">
    <source>
        <dbReference type="SAM" id="Coils"/>
    </source>
</evidence>
<dbReference type="InterPro" id="IPR001245">
    <property type="entry name" value="Ser-Thr/Tyr_kinase_cat_dom"/>
</dbReference>
<reference evidence="12" key="1">
    <citation type="submission" date="2009-08" db="EMBL/GenBank/DDBJ databases">
        <title>Annotation of Salpingoeca rosetta.</title>
        <authorList>
            <consortium name="The Broad Institute Genome Sequencing Platform"/>
            <person name="Russ C."/>
            <person name="Cuomo C."/>
            <person name="Burger G."/>
            <person name="Gray M.W."/>
            <person name="Holland P.W.H."/>
            <person name="King N."/>
            <person name="Lang F.B.F."/>
            <person name="Roger A.J."/>
            <person name="Ruiz-Trillo I."/>
            <person name="Young S.K."/>
            <person name="Zeng Q."/>
            <person name="Gargeya S."/>
            <person name="Alvarado L."/>
            <person name="Berlin A."/>
            <person name="Chapman S.B."/>
            <person name="Chen Z."/>
            <person name="Freedman E."/>
            <person name="Gellesch M."/>
            <person name="Goldberg J."/>
            <person name="Griggs A."/>
            <person name="Gujja S."/>
            <person name="Heilman E."/>
            <person name="Heiman D."/>
            <person name="Howarth C."/>
            <person name="Mehta T."/>
            <person name="Neiman D."/>
            <person name="Pearson M."/>
            <person name="Roberts A."/>
            <person name="Saif S."/>
            <person name="Shea T."/>
            <person name="Shenoy N."/>
            <person name="Sisk P."/>
            <person name="Stolte C."/>
            <person name="Sykes S."/>
            <person name="White J."/>
            <person name="Yandava C."/>
            <person name="Haas B."/>
            <person name="Nusbaum C."/>
            <person name="Birren B."/>
        </authorList>
    </citation>
    <scope>NUCLEOTIDE SEQUENCE [LARGE SCALE GENOMIC DNA]</scope>
    <source>
        <strain evidence="12">ATCC 50818</strain>
    </source>
</reference>
<dbReference type="PROSITE" id="PS50011">
    <property type="entry name" value="PROTEIN_KINASE_DOM"/>
    <property type="match status" value="1"/>
</dbReference>
<dbReference type="SMART" id="SM00220">
    <property type="entry name" value="S_TKc"/>
    <property type="match status" value="1"/>
</dbReference>
<dbReference type="InterPro" id="IPR001611">
    <property type="entry name" value="Leu-rich_rpt"/>
</dbReference>
<keyword evidence="3" id="KW-0677">Repeat</keyword>
<keyword evidence="7" id="KW-0175">Coiled coil</keyword>
<feature type="region of interest" description="Disordered" evidence="8">
    <location>
        <begin position="830"/>
        <end position="864"/>
    </location>
</feature>
<feature type="coiled-coil region" evidence="7">
    <location>
        <begin position="1176"/>
        <end position="1207"/>
    </location>
</feature>
<dbReference type="STRING" id="946362.F2UIF1"/>
<dbReference type="Pfam" id="PF13855">
    <property type="entry name" value="LRR_8"/>
    <property type="match status" value="2"/>
</dbReference>
<dbReference type="InParanoid" id="F2UIF1"/>
<feature type="signal peptide" evidence="10">
    <location>
        <begin position="1"/>
        <end position="20"/>
    </location>
</feature>
<keyword evidence="4" id="KW-0547">Nucleotide-binding</keyword>
<dbReference type="InterPro" id="IPR000719">
    <property type="entry name" value="Prot_kinase_dom"/>
</dbReference>
<feature type="region of interest" description="Disordered" evidence="8">
    <location>
        <begin position="1384"/>
        <end position="1406"/>
    </location>
</feature>
<dbReference type="PANTHER" id="PTHR24366">
    <property type="entry name" value="IG(IMMUNOGLOBULIN) AND LRR(LEUCINE RICH REPEAT) DOMAINS"/>
    <property type="match status" value="1"/>
</dbReference>
<evidence type="ECO:0000313" key="13">
    <source>
        <dbReference type="Proteomes" id="UP000007799"/>
    </source>
</evidence>
<dbReference type="InterPro" id="IPR032675">
    <property type="entry name" value="LRR_dom_sf"/>
</dbReference>
<evidence type="ECO:0000313" key="12">
    <source>
        <dbReference type="EMBL" id="EGD76900.1"/>
    </source>
</evidence>
<evidence type="ECO:0000256" key="1">
    <source>
        <dbReference type="ARBA" id="ARBA00022614"/>
    </source>
</evidence>
<feature type="transmembrane region" description="Helical" evidence="9">
    <location>
        <begin position="1147"/>
        <end position="1169"/>
    </location>
</feature>
<evidence type="ECO:0000256" key="9">
    <source>
        <dbReference type="SAM" id="Phobius"/>
    </source>
</evidence>
<dbReference type="SUPFAM" id="SSF52058">
    <property type="entry name" value="L domain-like"/>
    <property type="match status" value="2"/>
</dbReference>
<feature type="region of interest" description="Disordered" evidence="8">
    <location>
        <begin position="89"/>
        <end position="115"/>
    </location>
</feature>
<dbReference type="PANTHER" id="PTHR24366:SF96">
    <property type="entry name" value="LEUCINE RICH REPEAT CONTAINING 53"/>
    <property type="match status" value="1"/>
</dbReference>
<evidence type="ECO:0000256" key="5">
    <source>
        <dbReference type="ARBA" id="ARBA00022777"/>
    </source>
</evidence>
<dbReference type="FunFam" id="3.30.200.20:FF:000180">
    <property type="entry name" value="serine/threonine-protein kinase STY46-like"/>
    <property type="match status" value="1"/>
</dbReference>
<dbReference type="eggNOG" id="KOG0192">
    <property type="taxonomic scope" value="Eukaryota"/>
</dbReference>
<feature type="domain" description="Protein kinase" evidence="11">
    <location>
        <begin position="1218"/>
        <end position="1628"/>
    </location>
</feature>
<keyword evidence="13" id="KW-1185">Reference proteome</keyword>
<evidence type="ECO:0000259" key="11">
    <source>
        <dbReference type="PROSITE" id="PS50011"/>
    </source>
</evidence>
<dbReference type="SMART" id="SM00364">
    <property type="entry name" value="LRR_BAC"/>
    <property type="match status" value="11"/>
</dbReference>
<feature type="chain" id="PRO_5003288668" evidence="10">
    <location>
        <begin position="21"/>
        <end position="1628"/>
    </location>
</feature>
<evidence type="ECO:0000256" key="10">
    <source>
        <dbReference type="SAM" id="SignalP"/>
    </source>
</evidence>
<protein>
    <submittedName>
        <fullName evidence="12">TKL protein kinase</fullName>
    </submittedName>
</protein>
<keyword evidence="9" id="KW-0472">Membrane</keyword>
<dbReference type="Gene3D" id="1.10.510.10">
    <property type="entry name" value="Transferase(Phosphotransferase) domain 1"/>
    <property type="match status" value="1"/>
</dbReference>
<proteinExistence type="predicted"/>
<dbReference type="SMART" id="SM00365">
    <property type="entry name" value="LRR_SD22"/>
    <property type="match status" value="7"/>
</dbReference>
<keyword evidence="6" id="KW-0067">ATP-binding</keyword>
<dbReference type="GeneID" id="16071832"/>
<evidence type="ECO:0000256" key="4">
    <source>
        <dbReference type="ARBA" id="ARBA00022741"/>
    </source>
</evidence>
<dbReference type="SMART" id="SM00369">
    <property type="entry name" value="LRR_TYP"/>
    <property type="match status" value="11"/>
</dbReference>
<name>F2UIF1_SALR5</name>
<feature type="compositionally biased region" description="Low complexity" evidence="8">
    <location>
        <begin position="1480"/>
        <end position="1495"/>
    </location>
</feature>
<keyword evidence="10" id="KW-0732">Signal</keyword>
<keyword evidence="5 12" id="KW-0418">Kinase</keyword>
<keyword evidence="1" id="KW-0433">Leucine-rich repeat</keyword>
<dbReference type="RefSeq" id="XP_004991271.1">
    <property type="nucleotide sequence ID" value="XM_004991214.1"/>
</dbReference>
<dbReference type="Gene3D" id="3.80.10.10">
    <property type="entry name" value="Ribonuclease Inhibitor"/>
    <property type="match status" value="4"/>
</dbReference>
<dbReference type="PROSITE" id="PS51450">
    <property type="entry name" value="LRR"/>
    <property type="match status" value="2"/>
</dbReference>
<accession>F2UIF1</accession>
<dbReference type="Proteomes" id="UP000007799">
    <property type="component" value="Unassembled WGS sequence"/>
</dbReference>
<feature type="compositionally biased region" description="Low complexity" evidence="8">
    <location>
        <begin position="1384"/>
        <end position="1395"/>
    </location>
</feature>
<feature type="compositionally biased region" description="Gly residues" evidence="8">
    <location>
        <begin position="832"/>
        <end position="846"/>
    </location>
</feature>
<evidence type="ECO:0000256" key="6">
    <source>
        <dbReference type="ARBA" id="ARBA00022840"/>
    </source>
</evidence>
<gene>
    <name evidence="12" type="ORF">PTSG_08245</name>
</gene>
<feature type="compositionally biased region" description="Polar residues" evidence="8">
    <location>
        <begin position="850"/>
        <end position="863"/>
    </location>
</feature>
<dbReference type="Pfam" id="PF07714">
    <property type="entry name" value="PK_Tyr_Ser-Thr"/>
    <property type="match status" value="2"/>
</dbReference>
<dbReference type="GO" id="GO:0005524">
    <property type="term" value="F:ATP binding"/>
    <property type="evidence" value="ECO:0007669"/>
    <property type="project" value="UniProtKB-KW"/>
</dbReference>
<keyword evidence="9" id="KW-0812">Transmembrane</keyword>
<evidence type="ECO:0000256" key="2">
    <source>
        <dbReference type="ARBA" id="ARBA00022679"/>
    </source>
</evidence>
<dbReference type="eggNOG" id="KOG0619">
    <property type="taxonomic scope" value="Eukaryota"/>
</dbReference>
<evidence type="ECO:0000256" key="8">
    <source>
        <dbReference type="SAM" id="MobiDB-lite"/>
    </source>
</evidence>
<dbReference type="GO" id="GO:0004672">
    <property type="term" value="F:protein kinase activity"/>
    <property type="evidence" value="ECO:0007669"/>
    <property type="project" value="InterPro"/>
</dbReference>
<keyword evidence="9" id="KW-1133">Transmembrane helix</keyword>
<organism evidence="13">
    <name type="scientific">Salpingoeca rosetta (strain ATCC 50818 / BSB-021)</name>
    <dbReference type="NCBI Taxonomy" id="946362"/>
    <lineage>
        <taxon>Eukaryota</taxon>
        <taxon>Choanoflagellata</taxon>
        <taxon>Craspedida</taxon>
        <taxon>Salpingoecidae</taxon>
        <taxon>Salpingoeca</taxon>
    </lineage>
</organism>
<dbReference type="InterPro" id="IPR011009">
    <property type="entry name" value="Kinase-like_dom_sf"/>
</dbReference>
<dbReference type="KEGG" id="sre:PTSG_08245"/>
<feature type="region of interest" description="Disordered" evidence="8">
    <location>
        <begin position="1480"/>
        <end position="1499"/>
    </location>
</feature>
<evidence type="ECO:0000256" key="3">
    <source>
        <dbReference type="ARBA" id="ARBA00022737"/>
    </source>
</evidence>
<dbReference type="InterPro" id="IPR003591">
    <property type="entry name" value="Leu-rich_rpt_typical-subtyp"/>
</dbReference>
<dbReference type="EMBL" id="GL832975">
    <property type="protein sequence ID" value="EGD76900.1"/>
    <property type="molecule type" value="Genomic_DNA"/>
</dbReference>
<sequence>MTRRLCASLSSCAFVALALTLAVGATRAPARDVGAGEATGVSDDALCPAAQTQADIFGIRDTYTTGLLKHHLCSTDSRWLLADDDSITTSGRSRRARDDPPADRRGGNEPGQPEYRSFAATCTVENNLISFCSADLPTVDLTLQFVNDTGLIPFVAGLIPQAPTKLSIVGAPDAGFIQRFLTHWHWPLLETLIFRLDAGAQPLSPTFFDRAGRVGLTTLAVHGASISGVNLTSRNDIESLDLSDTAVTDATFVAPMSSSKLRTLNLRNTAFGALNFAHLPTSLVSVSVGGSPVGSISIASTRSALTHLYLDGTNLGGDAIEGLTFLRNLPNLVHLDLSSTSIQTLRYTPPVDSVGNIIPGPRLEKLLAAHNNIASVGLAQLDVLQVDLSNNRVTMLAGLPSAMRMLQLQHNAMETLTIGTANNLTMLDASFNRLTQLGNVVAPSLVSLNLENNRFSTQPSALSTLFPKLTSLNMGNNTLATFAVSLSQLTSLVLKSNQLTSVTSITAPLLQSLDLSFNRLSMLDLDTPLSQLTSLNLTHNRLTTFNLRAAIEASASTLTSLDVSANALTEIIFTTPAASADLAALQDLRIDRNRLTALPALPSPMSALVTLIASSNSISSLLPTDAPLQLLTSLTWLDVSNNNITALPVDALAANSQLERLWLGFNQLHTLDETVFDAVPRLTELLLQSNQLSDLPQRLLAPLTSLGNLDLSSNDLTRLPHRLFNSTQALTVLVLDHNRITALPPDTGITDLTNLTVLSCADNALLQLPDFSQLVNLEHVNFRNHFVPAISLDAFMYMPRLENLWISRAEGGGHATISRFDLDRAAAIRGETGTGTGGGGDDGSGGVPDQFTNGTDPASNATSPRLKPFASLRTLEALHLELPTTPLFLGGGEPYLRDLTGLFIGWHTLDEATLSVRAIAAVLGDNVQQFGVEHTAYTTFDLTDVKADLNAVYLSYNPMLTTIVLPQSVFILGAQENPSLTNLTLLAADILEVSRSRVPYNPTMCDTWGQVTLGARAMLDDASYRANERDFLARCLAQGTVVDISENTWLNTFTAVRALEKQFLIGSREFRNRVNQVVSTRATPIVLLLRGAPIACSLRLDTLHVYDPEMKEWTYRVGYSFDCACSSSHRQRGELCVPKARGLGSRAVAGVAVASVLIGAALGPLVLMYRKRILAKREYRRQLETENELQKRLIEEKDEEVMALKKAWEIDFDELDLRARIDRDSTGAFGAVWRAKWDTVTVAVKVLRKEMVIYDAHTTAEFEKEVEFLRTCRHPNVVRFFGAGCSADGSPFLVLELIALGSLQSLLTRDLDQVIVDVQARLRSSTVSAHTLTGGLAGSGRANLTTGPSLAAVRTTGSEGNSVDDDAMFGAASAYVGGDGSVNGTANNNGSSSDGASGGQGAGGRVRVPVDGEVTCALDLKLRMARDVASGMAYIHSLGHIHRDLKTANILVSATLRAKISDFGSIRACLRRAPQQHASAFTSSFPTSSSPSSSSFDGSEMQYSRATAMQTVNLHMTAAVGTPLYMAPEAFLGTSYGLKADVFSYGVVLWELATQGDPDLIKQELGDFTGPLLVTMTNLLQDGKRLALPEDATVPAWYRSLLDKCFEFEPEDRPSFPAIITAMDQHEC</sequence>